<evidence type="ECO:0000313" key="2">
    <source>
        <dbReference type="Proteomes" id="UP000594263"/>
    </source>
</evidence>
<dbReference type="Proteomes" id="UP000594263">
    <property type="component" value="Unplaced"/>
</dbReference>
<dbReference type="Pfam" id="PF07939">
    <property type="entry name" value="DUF1685"/>
    <property type="match status" value="1"/>
</dbReference>
<dbReference type="AlphaFoldDB" id="A0A7N0T2R1"/>
<dbReference type="OMA" id="RFWAQTV"/>
<proteinExistence type="predicted"/>
<dbReference type="Gramene" id="Kaladp0019s0084.1.v1.1">
    <property type="protein sequence ID" value="Kaladp0019s0084.1.v1.1.CDS.1"/>
    <property type="gene ID" value="Kaladp0019s0084.v1.1"/>
</dbReference>
<accession>A0A7N0T2R1</accession>
<dbReference type="EnsemblPlants" id="Kaladp0019s0084.1.v1.1">
    <property type="protein sequence ID" value="Kaladp0019s0084.1.v1.1.CDS.1"/>
    <property type="gene ID" value="Kaladp0019s0084.v1.1"/>
</dbReference>
<dbReference type="InterPro" id="IPR012881">
    <property type="entry name" value="DUF1685"/>
</dbReference>
<keyword evidence="2" id="KW-1185">Reference proteome</keyword>
<evidence type="ECO:0000313" key="1">
    <source>
        <dbReference type="EnsemblPlants" id="Kaladp0019s0084.1.v1.1.CDS.1"/>
    </source>
</evidence>
<sequence length="169" mass="19275">MGASLEHLLLSFSSDSESSSPTSVLPTRNLQTILSPGREQHVIRSHGECNWRDSKSVREQLEDEELKGFMDLGFVFTEEDQKDPNLVSILPGLRRLPRNNAQGADERLLNDDAVQAERRHVMEKNKKKKEEGIWKQRLLIDREMGAENNELLAKEQIKLWAQSVASAVR</sequence>
<protein>
    <submittedName>
        <fullName evidence="1">Uncharacterized protein</fullName>
    </submittedName>
</protein>
<name>A0A7N0T2R1_KALFE</name>
<organism evidence="1 2">
    <name type="scientific">Kalanchoe fedtschenkoi</name>
    <name type="common">Lavender scallops</name>
    <name type="synonym">South American air plant</name>
    <dbReference type="NCBI Taxonomy" id="63787"/>
    <lineage>
        <taxon>Eukaryota</taxon>
        <taxon>Viridiplantae</taxon>
        <taxon>Streptophyta</taxon>
        <taxon>Embryophyta</taxon>
        <taxon>Tracheophyta</taxon>
        <taxon>Spermatophyta</taxon>
        <taxon>Magnoliopsida</taxon>
        <taxon>eudicotyledons</taxon>
        <taxon>Gunneridae</taxon>
        <taxon>Pentapetalae</taxon>
        <taxon>Saxifragales</taxon>
        <taxon>Crassulaceae</taxon>
        <taxon>Kalanchoe</taxon>
    </lineage>
</organism>
<reference evidence="1" key="1">
    <citation type="submission" date="2021-01" db="UniProtKB">
        <authorList>
            <consortium name="EnsemblPlants"/>
        </authorList>
    </citation>
    <scope>IDENTIFICATION</scope>
</reference>
<dbReference type="PANTHER" id="PTHR33785">
    <property type="entry name" value="OS06G0550800 PROTEIN"/>
    <property type="match status" value="1"/>
</dbReference>
<dbReference type="PANTHER" id="PTHR33785:SF12">
    <property type="entry name" value="DUF1685 FAMILY PROTEIN"/>
    <property type="match status" value="1"/>
</dbReference>